<dbReference type="EMBL" id="CP117417">
    <property type="protein sequence ID" value="WCT78155.1"/>
    <property type="molecule type" value="Genomic_DNA"/>
</dbReference>
<evidence type="ECO:0000313" key="9">
    <source>
        <dbReference type="EMBL" id="WCT78155.1"/>
    </source>
</evidence>
<feature type="transmembrane region" description="Helical" evidence="7">
    <location>
        <begin position="135"/>
        <end position="159"/>
    </location>
</feature>
<name>A0ABY7TY05_9SPHN</name>
<protein>
    <recommendedName>
        <fullName evidence="2">histidine kinase</fullName>
        <ecNumber evidence="2">2.7.13.3</ecNumber>
    </recommendedName>
</protein>
<keyword evidence="7" id="KW-0812">Transmembrane</keyword>
<dbReference type="SUPFAM" id="SSF47384">
    <property type="entry name" value="Homodimeric domain of signal transducing histidine kinase"/>
    <property type="match status" value="1"/>
</dbReference>
<dbReference type="Gene3D" id="1.10.287.130">
    <property type="match status" value="1"/>
</dbReference>
<dbReference type="PRINTS" id="PR00344">
    <property type="entry name" value="BCTRLSENSOR"/>
</dbReference>
<dbReference type="SUPFAM" id="SSF55874">
    <property type="entry name" value="ATPase domain of HSP90 chaperone/DNA topoisomerase II/histidine kinase"/>
    <property type="match status" value="1"/>
</dbReference>
<dbReference type="InterPro" id="IPR036097">
    <property type="entry name" value="HisK_dim/P_sf"/>
</dbReference>
<dbReference type="EC" id="2.7.13.3" evidence="2"/>
<dbReference type="InterPro" id="IPR050736">
    <property type="entry name" value="Sensor_HK_Regulatory"/>
</dbReference>
<dbReference type="PANTHER" id="PTHR43711">
    <property type="entry name" value="TWO-COMPONENT HISTIDINE KINASE"/>
    <property type="match status" value="1"/>
</dbReference>
<keyword evidence="3" id="KW-0597">Phosphoprotein</keyword>
<dbReference type="PROSITE" id="PS50109">
    <property type="entry name" value="HIS_KIN"/>
    <property type="match status" value="1"/>
</dbReference>
<dbReference type="Proteomes" id="UP001218231">
    <property type="component" value="Chromosome"/>
</dbReference>
<dbReference type="CDD" id="cd00075">
    <property type="entry name" value="HATPase"/>
    <property type="match status" value="1"/>
</dbReference>
<evidence type="ECO:0000259" key="8">
    <source>
        <dbReference type="PROSITE" id="PS50109"/>
    </source>
</evidence>
<dbReference type="Pfam" id="PF00512">
    <property type="entry name" value="HisKA"/>
    <property type="match status" value="1"/>
</dbReference>
<gene>
    <name evidence="9" type="ORF">PQ457_04050</name>
</gene>
<dbReference type="Gene3D" id="3.30.565.10">
    <property type="entry name" value="Histidine kinase-like ATPase, C-terminal domain"/>
    <property type="match status" value="1"/>
</dbReference>
<dbReference type="SMART" id="SM00387">
    <property type="entry name" value="HATPase_c"/>
    <property type="match status" value="1"/>
</dbReference>
<accession>A0ABY7TY05</accession>
<dbReference type="SMART" id="SM00388">
    <property type="entry name" value="HisKA"/>
    <property type="match status" value="1"/>
</dbReference>
<sequence length="401" mass="42642">MPETIPMPIARGFTGWLVTAAALAALMAGFVLSLRSAARQFEIALLAERQAGLIAGLSGQPLEKIPPRLAEYRALVAQESALGSPARSDELERINRLPAMADTARREALLATMMAGERAEVAAARAALDHSRRRMLVLGGMLTMLALASAGAGLWRLVWANRALEREVAARAMQLQAVDRSRRLFFAKAGHELRTPVAAMRSLAEVTLAAEGDQAAALRDVVAQAQFLSHRIDEMLSLASAEEGKPVLMLAPCDLRDIVAGALSAAGPFARLVEVDLAYDPPADPVRLRADGRWLGQALLAIIDNGLKISDPGAALEIVLVREGAHAILSIADHGPGMGEADLPLIFEAYYQSEEGRHRGGTGLGLALARWVADQHGGAIRAENRPTGGARIVLSLPMEEA</sequence>
<evidence type="ECO:0000256" key="2">
    <source>
        <dbReference type="ARBA" id="ARBA00012438"/>
    </source>
</evidence>
<dbReference type="RefSeq" id="WP_273618499.1">
    <property type="nucleotide sequence ID" value="NZ_CP117417.1"/>
</dbReference>
<evidence type="ECO:0000256" key="7">
    <source>
        <dbReference type="SAM" id="Phobius"/>
    </source>
</evidence>
<dbReference type="Pfam" id="PF02518">
    <property type="entry name" value="HATPase_c"/>
    <property type="match status" value="1"/>
</dbReference>
<organism evidence="9 10">
    <name type="scientific">Novosphingobium humi</name>
    <dbReference type="NCBI Taxonomy" id="2282397"/>
    <lineage>
        <taxon>Bacteria</taxon>
        <taxon>Pseudomonadati</taxon>
        <taxon>Pseudomonadota</taxon>
        <taxon>Alphaproteobacteria</taxon>
        <taxon>Sphingomonadales</taxon>
        <taxon>Sphingomonadaceae</taxon>
        <taxon>Novosphingobium</taxon>
    </lineage>
</organism>
<proteinExistence type="predicted"/>
<dbReference type="InterPro" id="IPR004358">
    <property type="entry name" value="Sig_transdc_His_kin-like_C"/>
</dbReference>
<keyword evidence="7" id="KW-0472">Membrane</keyword>
<comment type="catalytic activity">
    <reaction evidence="1">
        <text>ATP + protein L-histidine = ADP + protein N-phospho-L-histidine.</text>
        <dbReference type="EC" id="2.7.13.3"/>
    </reaction>
</comment>
<keyword evidence="10" id="KW-1185">Reference proteome</keyword>
<evidence type="ECO:0000256" key="5">
    <source>
        <dbReference type="ARBA" id="ARBA00022777"/>
    </source>
</evidence>
<dbReference type="InterPro" id="IPR036890">
    <property type="entry name" value="HATPase_C_sf"/>
</dbReference>
<reference evidence="9 10" key="1">
    <citation type="submission" date="2023-02" db="EMBL/GenBank/DDBJ databases">
        <title>Genome sequence of Novosphingobium humi KACC 19094.</title>
        <authorList>
            <person name="Kim S."/>
            <person name="Heo J."/>
            <person name="Kwon S.-W."/>
        </authorList>
    </citation>
    <scope>NUCLEOTIDE SEQUENCE [LARGE SCALE GENOMIC DNA]</scope>
    <source>
        <strain evidence="9 10">KACC 19094</strain>
    </source>
</reference>
<dbReference type="InterPro" id="IPR003661">
    <property type="entry name" value="HisK_dim/P_dom"/>
</dbReference>
<evidence type="ECO:0000256" key="3">
    <source>
        <dbReference type="ARBA" id="ARBA00022553"/>
    </source>
</evidence>
<dbReference type="GO" id="GO:0016301">
    <property type="term" value="F:kinase activity"/>
    <property type="evidence" value="ECO:0007669"/>
    <property type="project" value="UniProtKB-KW"/>
</dbReference>
<dbReference type="CDD" id="cd00082">
    <property type="entry name" value="HisKA"/>
    <property type="match status" value="1"/>
</dbReference>
<evidence type="ECO:0000313" key="10">
    <source>
        <dbReference type="Proteomes" id="UP001218231"/>
    </source>
</evidence>
<dbReference type="PANTHER" id="PTHR43711:SF32">
    <property type="entry name" value="SENSOR-TYPE HISTIDINE KINASE PRRB"/>
    <property type="match status" value="1"/>
</dbReference>
<feature type="domain" description="Histidine kinase" evidence="8">
    <location>
        <begin position="188"/>
        <end position="400"/>
    </location>
</feature>
<feature type="transmembrane region" description="Helical" evidence="7">
    <location>
        <begin position="12"/>
        <end position="34"/>
    </location>
</feature>
<evidence type="ECO:0000256" key="6">
    <source>
        <dbReference type="ARBA" id="ARBA00023012"/>
    </source>
</evidence>
<evidence type="ECO:0000256" key="4">
    <source>
        <dbReference type="ARBA" id="ARBA00022679"/>
    </source>
</evidence>
<keyword evidence="4" id="KW-0808">Transferase</keyword>
<dbReference type="InterPro" id="IPR003594">
    <property type="entry name" value="HATPase_dom"/>
</dbReference>
<keyword evidence="5 9" id="KW-0418">Kinase</keyword>
<keyword evidence="7" id="KW-1133">Transmembrane helix</keyword>
<dbReference type="InterPro" id="IPR005467">
    <property type="entry name" value="His_kinase_dom"/>
</dbReference>
<keyword evidence="6" id="KW-0902">Two-component regulatory system</keyword>
<evidence type="ECO:0000256" key="1">
    <source>
        <dbReference type="ARBA" id="ARBA00000085"/>
    </source>
</evidence>